<dbReference type="InterPro" id="IPR016181">
    <property type="entry name" value="Acyl_CoA_acyltransferase"/>
</dbReference>
<feature type="domain" description="N-acetyltransferase" evidence="1">
    <location>
        <begin position="25"/>
        <end position="172"/>
    </location>
</feature>
<sequence>MSEILTYVEMTSCDQLKPAVSVPSLALEPLDRDSSLITDLQARIGAPYGWESASRSAEEWEAWFAGCPARRFWLLSFGSKPAGMVNYDLHPSREIEIETFGLLPEFIGKRLGGFALTLAVRQAWELLPSATRVWLHTSSLDHPAALPNYHRRGFRTFKIEEGDRKPLPYGVS</sequence>
<evidence type="ECO:0000259" key="1">
    <source>
        <dbReference type="PROSITE" id="PS51186"/>
    </source>
</evidence>
<dbReference type="Gene3D" id="3.40.630.30">
    <property type="match status" value="1"/>
</dbReference>
<dbReference type="EMBL" id="JAVRFD010000005">
    <property type="protein sequence ID" value="MDT0543763.1"/>
    <property type="molecule type" value="Genomic_DNA"/>
</dbReference>
<evidence type="ECO:0000313" key="3">
    <source>
        <dbReference type="Proteomes" id="UP001180754"/>
    </source>
</evidence>
<keyword evidence="3" id="KW-1185">Reference proteome</keyword>
<name>A0ABU2XFS6_9ACTN</name>
<organism evidence="2 3">
    <name type="scientific">Streptomyces lonegramiae</name>
    <dbReference type="NCBI Taxonomy" id="3075524"/>
    <lineage>
        <taxon>Bacteria</taxon>
        <taxon>Bacillati</taxon>
        <taxon>Actinomycetota</taxon>
        <taxon>Actinomycetes</taxon>
        <taxon>Kitasatosporales</taxon>
        <taxon>Streptomycetaceae</taxon>
        <taxon>Streptomyces</taxon>
    </lineage>
</organism>
<dbReference type="RefSeq" id="WP_311724162.1">
    <property type="nucleotide sequence ID" value="NZ_JAVRFD010000005.1"/>
</dbReference>
<reference evidence="2" key="1">
    <citation type="submission" date="2024-05" db="EMBL/GenBank/DDBJ databases">
        <title>30 novel species of actinomycetes from the DSMZ collection.</title>
        <authorList>
            <person name="Nouioui I."/>
        </authorList>
    </citation>
    <scope>NUCLEOTIDE SEQUENCE</scope>
    <source>
        <strain evidence="2">DSM 41529</strain>
    </source>
</reference>
<proteinExistence type="predicted"/>
<dbReference type="SUPFAM" id="SSF55729">
    <property type="entry name" value="Acyl-CoA N-acyltransferases (Nat)"/>
    <property type="match status" value="1"/>
</dbReference>
<dbReference type="InterPro" id="IPR000182">
    <property type="entry name" value="GNAT_dom"/>
</dbReference>
<dbReference type="Pfam" id="PF00583">
    <property type="entry name" value="Acetyltransf_1"/>
    <property type="match status" value="1"/>
</dbReference>
<accession>A0ABU2XFS6</accession>
<dbReference type="Proteomes" id="UP001180754">
    <property type="component" value="Unassembled WGS sequence"/>
</dbReference>
<protein>
    <submittedName>
        <fullName evidence="2">GNAT family N-acetyltransferase</fullName>
    </submittedName>
</protein>
<dbReference type="PROSITE" id="PS51186">
    <property type="entry name" value="GNAT"/>
    <property type="match status" value="1"/>
</dbReference>
<evidence type="ECO:0000313" key="2">
    <source>
        <dbReference type="EMBL" id="MDT0543763.1"/>
    </source>
</evidence>
<gene>
    <name evidence="2" type="ORF">RND15_13800</name>
</gene>
<comment type="caution">
    <text evidence="2">The sequence shown here is derived from an EMBL/GenBank/DDBJ whole genome shotgun (WGS) entry which is preliminary data.</text>
</comment>